<dbReference type="EMBL" id="MT631173">
    <property type="protein sequence ID" value="QNO46224.1"/>
    <property type="molecule type" value="Genomic_DNA"/>
</dbReference>
<name>A0A7G9YDZ0_9EURY</name>
<evidence type="ECO:0000259" key="1">
    <source>
        <dbReference type="Pfam" id="PF09861"/>
    </source>
</evidence>
<dbReference type="InterPro" id="IPR048068">
    <property type="entry name" value="LarA-like"/>
</dbReference>
<dbReference type="AlphaFoldDB" id="A0A7G9YDZ0"/>
<protein>
    <submittedName>
        <fullName evidence="3">Uncharacterized protein</fullName>
    </submittedName>
</protein>
<organism evidence="3">
    <name type="scientific">Candidatus Methanogaster sp. ANME-2c ERB4</name>
    <dbReference type="NCBI Taxonomy" id="2759911"/>
    <lineage>
        <taxon>Archaea</taxon>
        <taxon>Methanobacteriati</taxon>
        <taxon>Methanobacteriota</taxon>
        <taxon>Stenosarchaea group</taxon>
        <taxon>Methanomicrobia</taxon>
        <taxon>Methanosarcinales</taxon>
        <taxon>ANME-2 cluster</taxon>
        <taxon>Candidatus Methanogasteraceae</taxon>
        <taxon>Candidatus Methanogaster</taxon>
    </lineage>
</organism>
<dbReference type="Gene3D" id="3.40.50.11440">
    <property type="match status" value="1"/>
</dbReference>
<dbReference type="InterPro" id="IPR047926">
    <property type="entry name" value="Ni_dep_LarA"/>
</dbReference>
<gene>
    <name evidence="3" type="ORF">ABPEKODN_00037</name>
</gene>
<dbReference type="Pfam" id="PF21113">
    <property type="entry name" value="LarA_C"/>
    <property type="match status" value="1"/>
</dbReference>
<dbReference type="NCBIfam" id="NF033504">
    <property type="entry name" value="Ni_dep_LarA"/>
    <property type="match status" value="1"/>
</dbReference>
<feature type="domain" description="LarA-like N-terminal" evidence="1">
    <location>
        <begin position="7"/>
        <end position="203"/>
    </location>
</feature>
<dbReference type="InterPro" id="IPR018657">
    <property type="entry name" value="LarA-like_N"/>
</dbReference>
<feature type="domain" description="Lactate racemase C-terminal" evidence="2">
    <location>
        <begin position="264"/>
        <end position="323"/>
    </location>
</feature>
<evidence type="ECO:0000313" key="3">
    <source>
        <dbReference type="EMBL" id="QNO46224.1"/>
    </source>
</evidence>
<dbReference type="GO" id="GO:0050043">
    <property type="term" value="F:lactate racemase activity"/>
    <property type="evidence" value="ECO:0007669"/>
    <property type="project" value="InterPro"/>
</dbReference>
<sequence>MKISLPYGNGSVSVEVPDRNLAGIIEPQELPAVEDEESAIVDALTHPVGRGLSDLVHAGDHVVIIANDITRITPTKKLLSPLISHLNDMGILDSDIGIVFATGSHRRHTEAEQRELVGDEIYSRISCIDHDPDNCRRVRVTSRGTPVEIFAPVLDADAVICTGSIEFHYYAGYSGGLKSLLPGVASIASIGKNHALMIHPDAVSGRTDSPVRQDIEEGTSHLSEFILNAVLNSRKEIVAVVSGDPIKAHRAGVYYADKMYRIRAETADIVITSPGGMPKDINLYQSQKALENAKNVVKDGGSIILVAECGEGLGNDVYERWLDIPRDELPSRLERQFELGGHKAVLTSKLAERVDLYLVSDIPDDIARKAYFIPMQDVKSALRAAVSKPGMGRAGGQPRILVMPHGGLTCPVPG</sequence>
<dbReference type="PANTHER" id="PTHR33171:SF17">
    <property type="entry name" value="LARA-LIKE N-TERMINAL DOMAIN-CONTAINING PROTEIN"/>
    <property type="match status" value="1"/>
</dbReference>
<evidence type="ECO:0000259" key="2">
    <source>
        <dbReference type="Pfam" id="PF21113"/>
    </source>
</evidence>
<proteinExistence type="predicted"/>
<dbReference type="InterPro" id="IPR048520">
    <property type="entry name" value="LarA_C"/>
</dbReference>
<accession>A0A7G9YDZ0</accession>
<reference evidence="3" key="1">
    <citation type="submission" date="2020-06" db="EMBL/GenBank/DDBJ databases">
        <title>Unique genomic features of the anaerobic methanotrophic archaea.</title>
        <authorList>
            <person name="Chadwick G.L."/>
            <person name="Skennerton C.T."/>
            <person name="Laso-Perez R."/>
            <person name="Leu A.O."/>
            <person name="Speth D.R."/>
            <person name="Yu H."/>
            <person name="Morgan-Lang C."/>
            <person name="Hatzenpichler R."/>
            <person name="Goudeau D."/>
            <person name="Malmstrom R."/>
            <person name="Brazelton W.J."/>
            <person name="Woyke T."/>
            <person name="Hallam S.J."/>
            <person name="Tyson G.W."/>
            <person name="Wegener G."/>
            <person name="Boetius A."/>
            <person name="Orphan V."/>
        </authorList>
    </citation>
    <scope>NUCLEOTIDE SEQUENCE</scope>
</reference>
<dbReference type="Pfam" id="PF09861">
    <property type="entry name" value="Lar_N"/>
    <property type="match status" value="1"/>
</dbReference>
<dbReference type="Gene3D" id="3.90.226.30">
    <property type="match status" value="1"/>
</dbReference>
<dbReference type="PANTHER" id="PTHR33171">
    <property type="entry name" value="LAR_N DOMAIN-CONTAINING PROTEIN"/>
    <property type="match status" value="1"/>
</dbReference>
<dbReference type="InterPro" id="IPR043166">
    <property type="entry name" value="LarA-like_C"/>
</dbReference>